<reference evidence="7 8" key="1">
    <citation type="submission" date="2020-06" db="EMBL/GenBank/DDBJ databases">
        <title>Transcriptomic and genomic resources for Thalictrum thalictroides and T. hernandezii: Facilitating candidate gene discovery in an emerging model plant lineage.</title>
        <authorList>
            <person name="Arias T."/>
            <person name="Riano-Pachon D.M."/>
            <person name="Di Stilio V.S."/>
        </authorList>
    </citation>
    <scope>NUCLEOTIDE SEQUENCE [LARGE SCALE GENOMIC DNA]</scope>
    <source>
        <strain evidence="8">cv. WT478/WT964</strain>
        <tissue evidence="7">Leaves</tissue>
    </source>
</reference>
<keyword evidence="1" id="KW-0479">Metal-binding</keyword>
<dbReference type="Proteomes" id="UP000554482">
    <property type="component" value="Unassembled WGS sequence"/>
</dbReference>
<dbReference type="SUPFAM" id="SSF54277">
    <property type="entry name" value="CAD &amp; PB1 domains"/>
    <property type="match status" value="1"/>
</dbReference>
<protein>
    <submittedName>
        <fullName evidence="7">Far1-related sequence like</fullName>
    </submittedName>
</protein>
<dbReference type="Pfam" id="PF00564">
    <property type="entry name" value="PB1"/>
    <property type="match status" value="1"/>
</dbReference>
<accession>A0A7J6W7S7</accession>
<evidence type="ECO:0000256" key="4">
    <source>
        <dbReference type="PROSITE-ProRule" id="PRU00325"/>
    </source>
</evidence>
<comment type="caution">
    <text evidence="7">The sequence shown here is derived from an EMBL/GenBank/DDBJ whole genome shotgun (WGS) entry which is preliminary data.</text>
</comment>
<dbReference type="EMBL" id="JABWDY010020549">
    <property type="protein sequence ID" value="KAF5193063.1"/>
    <property type="molecule type" value="Genomic_DNA"/>
</dbReference>
<evidence type="ECO:0000256" key="3">
    <source>
        <dbReference type="ARBA" id="ARBA00022833"/>
    </source>
</evidence>
<evidence type="ECO:0000256" key="2">
    <source>
        <dbReference type="ARBA" id="ARBA00022771"/>
    </source>
</evidence>
<evidence type="ECO:0000313" key="8">
    <source>
        <dbReference type="Proteomes" id="UP000554482"/>
    </source>
</evidence>
<feature type="domain" description="SWIM-type" evidence="6">
    <location>
        <begin position="577"/>
        <end position="609"/>
    </location>
</feature>
<keyword evidence="8" id="KW-1185">Reference proteome</keyword>
<evidence type="ECO:0000256" key="1">
    <source>
        <dbReference type="ARBA" id="ARBA00022723"/>
    </source>
</evidence>
<organism evidence="7 8">
    <name type="scientific">Thalictrum thalictroides</name>
    <name type="common">Rue-anemone</name>
    <name type="synonym">Anemone thalictroides</name>
    <dbReference type="NCBI Taxonomy" id="46969"/>
    <lineage>
        <taxon>Eukaryota</taxon>
        <taxon>Viridiplantae</taxon>
        <taxon>Streptophyta</taxon>
        <taxon>Embryophyta</taxon>
        <taxon>Tracheophyta</taxon>
        <taxon>Spermatophyta</taxon>
        <taxon>Magnoliopsida</taxon>
        <taxon>Ranunculales</taxon>
        <taxon>Ranunculaceae</taxon>
        <taxon>Thalictroideae</taxon>
        <taxon>Thalictrum</taxon>
    </lineage>
</organism>
<dbReference type="OrthoDB" id="1346436at2759"/>
<feature type="non-terminal residue" evidence="7">
    <location>
        <position position="695"/>
    </location>
</feature>
<dbReference type="InterPro" id="IPR004332">
    <property type="entry name" value="Transposase_MuDR"/>
</dbReference>
<name>A0A7J6W7S7_THATH</name>
<sequence>LGMEGKKLITICQFGGEFESNDEDGTLLYNGGEAHAIDIDHETLFEDFKLEIIELLKCSSGSAISMKYFLPGNRKTLITISNDKDFKRMIDFNGGSAMVDVFVTVGEREEIVAHDSPVQAGDTGENVSRIGDAPATRCSRKDVIEEANHAKNVPSSWETAITGVNQRFSDAREFREALRKYAFAHRFSYKLEKNHCHRVTAKCKSENCPWKIHAARLLTTPFFRIKTMNSTHTCEGGLGTKGSAAINWVADIVKEKMQDSPKYRPKDIVNDIKREYGIELKYSQAWRRKEIARAQLKGSYKESYSELPFLCEKIAETNPGSLAIFTTKDGSSFHRLFISFHASLHGFELGCRPLLFLDNLPLNSRFKESLLVATALDGDDGVFPVAFAVVDEENVDNWRWFLRELKSAILTSRFITIVAEAAKGLTDLIPEVFENGHHGYCLRYLSENFREALPKKISHEVKRLLVADFNASAYALKVEDFQRITGDIKDISPEAFSWIEHKADELPITQKVDMIRINMMELIYTRSMDSSQWLTRLTPSMEGKLQSNIFKAHSLEHEVTFTPNMDNIFEVRGDSVEMVDIDQWSCSCKAWQITGLPCFHAVAVFECIDRSPYDYCSKYFTTDSYRLTYSELINPVPTMEKPTQKESSQASLVITPPSRPPRGRSRIHRIDRNEVRRRQRAARQCLTQVVDMQGS</sequence>
<evidence type="ECO:0000259" key="6">
    <source>
        <dbReference type="PROSITE" id="PS50966"/>
    </source>
</evidence>
<evidence type="ECO:0000256" key="5">
    <source>
        <dbReference type="SAM" id="MobiDB-lite"/>
    </source>
</evidence>
<dbReference type="SMART" id="SM00575">
    <property type="entry name" value="ZnF_PMZ"/>
    <property type="match status" value="1"/>
</dbReference>
<dbReference type="Pfam" id="PF04434">
    <property type="entry name" value="SWIM"/>
    <property type="match status" value="1"/>
</dbReference>
<dbReference type="Pfam" id="PF10551">
    <property type="entry name" value="MULE"/>
    <property type="match status" value="1"/>
</dbReference>
<dbReference type="AlphaFoldDB" id="A0A7J6W7S7"/>
<gene>
    <name evidence="7" type="ORF">FRX31_017350</name>
</gene>
<evidence type="ECO:0000313" key="7">
    <source>
        <dbReference type="EMBL" id="KAF5193063.1"/>
    </source>
</evidence>
<dbReference type="Pfam" id="PF03108">
    <property type="entry name" value="DBD_Tnp_Mut"/>
    <property type="match status" value="1"/>
</dbReference>
<dbReference type="PANTHER" id="PTHR31973">
    <property type="entry name" value="POLYPROTEIN, PUTATIVE-RELATED"/>
    <property type="match status" value="1"/>
</dbReference>
<keyword evidence="2 4" id="KW-0863">Zinc-finger</keyword>
<dbReference type="InterPro" id="IPR006564">
    <property type="entry name" value="Znf_PMZ"/>
</dbReference>
<dbReference type="SMART" id="SM00666">
    <property type="entry name" value="PB1"/>
    <property type="match status" value="1"/>
</dbReference>
<dbReference type="GO" id="GO:0008270">
    <property type="term" value="F:zinc ion binding"/>
    <property type="evidence" value="ECO:0007669"/>
    <property type="project" value="UniProtKB-KW"/>
</dbReference>
<dbReference type="InterPro" id="IPR018289">
    <property type="entry name" value="MULE_transposase_dom"/>
</dbReference>
<feature type="region of interest" description="Disordered" evidence="5">
    <location>
        <begin position="638"/>
        <end position="670"/>
    </location>
</feature>
<feature type="non-terminal residue" evidence="7">
    <location>
        <position position="1"/>
    </location>
</feature>
<proteinExistence type="predicted"/>
<keyword evidence="3" id="KW-0862">Zinc</keyword>
<dbReference type="PANTHER" id="PTHR31973:SF166">
    <property type="entry name" value="OS10G0104700 PROTEIN"/>
    <property type="match status" value="1"/>
</dbReference>
<dbReference type="PROSITE" id="PS50966">
    <property type="entry name" value="ZF_SWIM"/>
    <property type="match status" value="1"/>
</dbReference>
<dbReference type="InterPro" id="IPR007527">
    <property type="entry name" value="Znf_SWIM"/>
</dbReference>
<dbReference type="InterPro" id="IPR000270">
    <property type="entry name" value="PB1_dom"/>
</dbReference>